<keyword evidence="2" id="KW-0812">Transmembrane</keyword>
<sequence>MSGIEAETVAGPGMGAERRDVHERRSRPTPRFSRYSLLGGRRMGPRRGEEAEGLFVDAYGLRWWLLILWIAAMNCLDTYFTLLHLQAGGAEINPVADELLRSGRLGFVLSKTILIGVALVVLTIHKNFTLARLGVYAAASVYTLLVGYHLTLLDR</sequence>
<evidence type="ECO:0000256" key="1">
    <source>
        <dbReference type="SAM" id="MobiDB-lite"/>
    </source>
</evidence>
<keyword evidence="2" id="KW-0472">Membrane</keyword>
<feature type="transmembrane region" description="Helical" evidence="2">
    <location>
        <begin position="63"/>
        <end position="85"/>
    </location>
</feature>
<dbReference type="InterPro" id="IPR043717">
    <property type="entry name" value="DUF5658"/>
</dbReference>
<evidence type="ECO:0000256" key="2">
    <source>
        <dbReference type="SAM" id="Phobius"/>
    </source>
</evidence>
<accession>A0A518D074</accession>
<organism evidence="4 5">
    <name type="scientific">Rohdeia mirabilis</name>
    <dbReference type="NCBI Taxonomy" id="2528008"/>
    <lineage>
        <taxon>Bacteria</taxon>
        <taxon>Pseudomonadati</taxon>
        <taxon>Planctomycetota</taxon>
        <taxon>Planctomycetia</taxon>
        <taxon>Planctomycetia incertae sedis</taxon>
        <taxon>Rohdeia</taxon>
    </lineage>
</organism>
<reference evidence="4 5" key="1">
    <citation type="submission" date="2019-02" db="EMBL/GenBank/DDBJ databases">
        <title>Deep-cultivation of Planctomycetes and their phenomic and genomic characterization uncovers novel biology.</title>
        <authorList>
            <person name="Wiegand S."/>
            <person name="Jogler M."/>
            <person name="Boedeker C."/>
            <person name="Pinto D."/>
            <person name="Vollmers J."/>
            <person name="Rivas-Marin E."/>
            <person name="Kohn T."/>
            <person name="Peeters S.H."/>
            <person name="Heuer A."/>
            <person name="Rast P."/>
            <person name="Oberbeckmann S."/>
            <person name="Bunk B."/>
            <person name="Jeske O."/>
            <person name="Meyerdierks A."/>
            <person name="Storesund J.E."/>
            <person name="Kallscheuer N."/>
            <person name="Luecker S."/>
            <person name="Lage O.M."/>
            <person name="Pohl T."/>
            <person name="Merkel B.J."/>
            <person name="Hornburger P."/>
            <person name="Mueller R.-W."/>
            <person name="Bruemmer F."/>
            <person name="Labrenz M."/>
            <person name="Spormann A.M."/>
            <person name="Op den Camp H."/>
            <person name="Overmann J."/>
            <person name="Amann R."/>
            <person name="Jetten M.S.M."/>
            <person name="Mascher T."/>
            <person name="Medema M.H."/>
            <person name="Devos D.P."/>
            <person name="Kaster A.-K."/>
            <person name="Ovreas L."/>
            <person name="Rohde M."/>
            <person name="Galperin M.Y."/>
            <person name="Jogler C."/>
        </authorList>
    </citation>
    <scope>NUCLEOTIDE SEQUENCE [LARGE SCALE GENOMIC DNA]</scope>
    <source>
        <strain evidence="4 5">Pla163</strain>
    </source>
</reference>
<feature type="domain" description="DUF5658" evidence="3">
    <location>
        <begin position="69"/>
        <end position="153"/>
    </location>
</feature>
<dbReference type="Pfam" id="PF18902">
    <property type="entry name" value="DUF5658"/>
    <property type="match status" value="1"/>
</dbReference>
<keyword evidence="5" id="KW-1185">Reference proteome</keyword>
<name>A0A518D074_9BACT</name>
<gene>
    <name evidence="4" type="ORF">Pla163_19940</name>
</gene>
<feature type="region of interest" description="Disordered" evidence="1">
    <location>
        <begin position="1"/>
        <end position="31"/>
    </location>
</feature>
<dbReference type="EMBL" id="CP036290">
    <property type="protein sequence ID" value="QDU84876.1"/>
    <property type="molecule type" value="Genomic_DNA"/>
</dbReference>
<feature type="transmembrane region" description="Helical" evidence="2">
    <location>
        <begin position="105"/>
        <end position="124"/>
    </location>
</feature>
<dbReference type="RefSeq" id="WP_419185763.1">
    <property type="nucleotide sequence ID" value="NZ_CP036290.1"/>
</dbReference>
<feature type="transmembrane region" description="Helical" evidence="2">
    <location>
        <begin position="130"/>
        <end position="153"/>
    </location>
</feature>
<proteinExistence type="predicted"/>
<dbReference type="AlphaFoldDB" id="A0A518D074"/>
<keyword evidence="2" id="KW-1133">Transmembrane helix</keyword>
<evidence type="ECO:0000259" key="3">
    <source>
        <dbReference type="Pfam" id="PF18902"/>
    </source>
</evidence>
<dbReference type="Proteomes" id="UP000319342">
    <property type="component" value="Chromosome"/>
</dbReference>
<protein>
    <recommendedName>
        <fullName evidence="3">DUF5658 domain-containing protein</fullName>
    </recommendedName>
</protein>
<evidence type="ECO:0000313" key="4">
    <source>
        <dbReference type="EMBL" id="QDU84876.1"/>
    </source>
</evidence>
<evidence type="ECO:0000313" key="5">
    <source>
        <dbReference type="Proteomes" id="UP000319342"/>
    </source>
</evidence>